<dbReference type="InterPro" id="IPR050858">
    <property type="entry name" value="Mal-CoA-ACP_Trans/PKS_FabD"/>
</dbReference>
<dbReference type="EMBL" id="JBIAJP010000001">
    <property type="protein sequence ID" value="MFF0002146.1"/>
    <property type="molecule type" value="Genomic_DNA"/>
</dbReference>
<dbReference type="SUPFAM" id="SSF52151">
    <property type="entry name" value="FabD/lysophospholipase-like"/>
    <property type="match status" value="1"/>
</dbReference>
<dbReference type="Pfam" id="PF00698">
    <property type="entry name" value="Acyl_transf_1"/>
    <property type="match status" value="1"/>
</dbReference>
<dbReference type="SMART" id="SM00827">
    <property type="entry name" value="PKS_AT"/>
    <property type="match status" value="1"/>
</dbReference>
<dbReference type="Gene3D" id="3.40.366.10">
    <property type="entry name" value="Malonyl-Coenzyme A Acyl Carrier Protein, domain 2"/>
    <property type="match status" value="1"/>
</dbReference>
<dbReference type="InterPro" id="IPR001227">
    <property type="entry name" value="Ac_transferase_dom_sf"/>
</dbReference>
<evidence type="ECO:0000313" key="7">
    <source>
        <dbReference type="Proteomes" id="UP001601422"/>
    </source>
</evidence>
<comment type="catalytic activity">
    <reaction evidence="4">
        <text>holo-[ACP] + malonyl-CoA = malonyl-[ACP] + CoA</text>
        <dbReference type="Rhea" id="RHEA:41792"/>
        <dbReference type="Rhea" id="RHEA-COMP:9623"/>
        <dbReference type="Rhea" id="RHEA-COMP:9685"/>
        <dbReference type="ChEBI" id="CHEBI:57287"/>
        <dbReference type="ChEBI" id="CHEBI:57384"/>
        <dbReference type="ChEBI" id="CHEBI:64479"/>
        <dbReference type="ChEBI" id="CHEBI:78449"/>
        <dbReference type="EC" id="2.3.1.39"/>
    </reaction>
</comment>
<evidence type="ECO:0000256" key="4">
    <source>
        <dbReference type="ARBA" id="ARBA00048462"/>
    </source>
</evidence>
<evidence type="ECO:0000259" key="5">
    <source>
        <dbReference type="SMART" id="SM00827"/>
    </source>
</evidence>
<evidence type="ECO:0000256" key="2">
    <source>
        <dbReference type="ARBA" id="ARBA00022679"/>
    </source>
</evidence>
<gene>
    <name evidence="6" type="ORF">ACFYQT_01600</name>
</gene>
<accession>A0ABW6MM86</accession>
<evidence type="ECO:0000256" key="3">
    <source>
        <dbReference type="ARBA" id="ARBA00023315"/>
    </source>
</evidence>
<keyword evidence="7" id="KW-1185">Reference proteome</keyword>
<evidence type="ECO:0000256" key="1">
    <source>
        <dbReference type="ARBA" id="ARBA00013258"/>
    </source>
</evidence>
<dbReference type="PANTHER" id="PTHR42681:SF1">
    <property type="entry name" value="MALONYL-COA-ACYL CARRIER PROTEIN TRANSACYLASE, MITOCHONDRIAL"/>
    <property type="match status" value="1"/>
</dbReference>
<keyword evidence="2" id="KW-0808">Transferase</keyword>
<dbReference type="Proteomes" id="UP001601422">
    <property type="component" value="Unassembled WGS sequence"/>
</dbReference>
<dbReference type="InterPro" id="IPR014043">
    <property type="entry name" value="Acyl_transferase_dom"/>
</dbReference>
<organism evidence="6 7">
    <name type="scientific">Streptomyces tibetensis</name>
    <dbReference type="NCBI Taxonomy" id="2382123"/>
    <lineage>
        <taxon>Bacteria</taxon>
        <taxon>Bacillati</taxon>
        <taxon>Actinomycetota</taxon>
        <taxon>Actinomycetes</taxon>
        <taxon>Kitasatosporales</taxon>
        <taxon>Streptomycetaceae</taxon>
        <taxon>Streptomyces</taxon>
    </lineage>
</organism>
<sequence>MMPHPSDMPRGGVVFLFPGQGISPCGALASLYDDDLGVPPAARKEADRILDEVDEVASTQGYGPVRDVLLADRRPQDAPPLPYGTSQLAHFAASVATAHALAAMGITPDLIVGHSLGEFSAFVTAGAFTVAEGAHLVCALNDAYRPVIGEGAMVLILGEAGGTQAMLADLGREDLAIACVNSPKETIVSGPPAAIAALRTLGDTRRLFELDVPYAAHHPSLQDIHGRFLDNAKGLRQRPLSVAVHSPVQRRPCSDADDFLLALADLITKPVYFAETVSRLAPVDQRLFIELGAGDTLSRSVRATLRGARTVVPLAPVKKR</sequence>
<feature type="domain" description="Malonyl-CoA:ACP transacylase (MAT)" evidence="5">
    <location>
        <begin position="16"/>
        <end position="319"/>
    </location>
</feature>
<dbReference type="GO" id="GO:0016746">
    <property type="term" value="F:acyltransferase activity"/>
    <property type="evidence" value="ECO:0007669"/>
    <property type="project" value="UniProtKB-KW"/>
</dbReference>
<dbReference type="InterPro" id="IPR016036">
    <property type="entry name" value="Malonyl_transacylase_ACP-bd"/>
</dbReference>
<evidence type="ECO:0000313" key="6">
    <source>
        <dbReference type="EMBL" id="MFF0002146.1"/>
    </source>
</evidence>
<comment type="caution">
    <text evidence="6">The sequence shown here is derived from an EMBL/GenBank/DDBJ whole genome shotgun (WGS) entry which is preliminary data.</text>
</comment>
<reference evidence="6 7" key="1">
    <citation type="submission" date="2024-10" db="EMBL/GenBank/DDBJ databases">
        <title>The Natural Products Discovery Center: Release of the First 8490 Sequenced Strains for Exploring Actinobacteria Biosynthetic Diversity.</title>
        <authorList>
            <person name="Kalkreuter E."/>
            <person name="Kautsar S.A."/>
            <person name="Yang D."/>
            <person name="Bader C.D."/>
            <person name="Teijaro C.N."/>
            <person name="Fluegel L."/>
            <person name="Davis C.M."/>
            <person name="Simpson J.R."/>
            <person name="Lauterbach L."/>
            <person name="Steele A.D."/>
            <person name="Gui C."/>
            <person name="Meng S."/>
            <person name="Li G."/>
            <person name="Viehrig K."/>
            <person name="Ye F."/>
            <person name="Su P."/>
            <person name="Kiefer A.F."/>
            <person name="Nichols A."/>
            <person name="Cepeda A.J."/>
            <person name="Yan W."/>
            <person name="Fan B."/>
            <person name="Jiang Y."/>
            <person name="Adhikari A."/>
            <person name="Zheng C.-J."/>
            <person name="Schuster L."/>
            <person name="Cowan T.M."/>
            <person name="Smanski M.J."/>
            <person name="Chevrette M.G."/>
            <person name="De Carvalho L.P.S."/>
            <person name="Shen B."/>
        </authorList>
    </citation>
    <scope>NUCLEOTIDE SEQUENCE [LARGE SCALE GENOMIC DNA]</scope>
    <source>
        <strain evidence="6 7">NPDC005497</strain>
    </source>
</reference>
<dbReference type="RefSeq" id="WP_361939712.1">
    <property type="nucleotide sequence ID" value="NZ_JBEXVS010000013.1"/>
</dbReference>
<dbReference type="SUPFAM" id="SSF55048">
    <property type="entry name" value="Probable ACP-binding domain of malonyl-CoA ACP transacylase"/>
    <property type="match status" value="1"/>
</dbReference>
<dbReference type="InterPro" id="IPR016035">
    <property type="entry name" value="Acyl_Trfase/lysoPLipase"/>
</dbReference>
<keyword evidence="3 6" id="KW-0012">Acyltransferase</keyword>
<name>A0ABW6MM86_9ACTN</name>
<proteinExistence type="predicted"/>
<protein>
    <recommendedName>
        <fullName evidence="1">[acyl-carrier-protein] S-malonyltransferase</fullName>
        <ecNumber evidence="1">2.3.1.39</ecNumber>
    </recommendedName>
</protein>
<dbReference type="EC" id="2.3.1.39" evidence="1"/>
<dbReference type="PANTHER" id="PTHR42681">
    <property type="entry name" value="MALONYL-COA-ACYL CARRIER PROTEIN TRANSACYLASE, MITOCHONDRIAL"/>
    <property type="match status" value="1"/>
</dbReference>